<proteinExistence type="predicted"/>
<dbReference type="RefSeq" id="WP_250874288.1">
    <property type="nucleotide sequence ID" value="NZ_JALXFV010000007.1"/>
</dbReference>
<protein>
    <submittedName>
        <fullName evidence="1">Uncharacterized protein</fullName>
    </submittedName>
</protein>
<accession>A0ABD6AWY9</accession>
<dbReference type="Proteomes" id="UP001597187">
    <property type="component" value="Unassembled WGS sequence"/>
</dbReference>
<keyword evidence="2" id="KW-1185">Reference proteome</keyword>
<reference evidence="1 2" key="1">
    <citation type="journal article" date="2019" name="Int. J. Syst. Evol. Microbiol.">
        <title>The Global Catalogue of Microorganisms (GCM) 10K type strain sequencing project: providing services to taxonomists for standard genome sequencing and annotation.</title>
        <authorList>
            <consortium name="The Broad Institute Genomics Platform"/>
            <consortium name="The Broad Institute Genome Sequencing Center for Infectious Disease"/>
            <person name="Wu L."/>
            <person name="Ma J."/>
        </authorList>
    </citation>
    <scope>NUCLEOTIDE SEQUENCE [LARGE SCALE GENOMIC DNA]</scope>
    <source>
        <strain evidence="1 2">CGMCC 1.12563</strain>
    </source>
</reference>
<name>A0ABD6AWY9_9EURY</name>
<sequence>MDDRFGRVFRGVKRIVDLLVDPLRKNPNAAKFDLSIPEAHTTTVDGDTGWASRPPAWVTCPQCGSDIHQRDVHETIDCPRCVATYAPNEFAELELKHLQCPVCGNVMEDGIRHPNVFTMPEWATCHRCHYHWEFDHLF</sequence>
<comment type="caution">
    <text evidence="1">The sequence shown here is derived from an EMBL/GenBank/DDBJ whole genome shotgun (WGS) entry which is preliminary data.</text>
</comment>
<dbReference type="AlphaFoldDB" id="A0ABD6AWY9"/>
<organism evidence="1 2">
    <name type="scientific">Halomarina rubra</name>
    <dbReference type="NCBI Taxonomy" id="2071873"/>
    <lineage>
        <taxon>Archaea</taxon>
        <taxon>Methanobacteriati</taxon>
        <taxon>Methanobacteriota</taxon>
        <taxon>Stenosarchaea group</taxon>
        <taxon>Halobacteria</taxon>
        <taxon>Halobacteriales</taxon>
        <taxon>Natronomonadaceae</taxon>
        <taxon>Halomarina</taxon>
    </lineage>
</organism>
<evidence type="ECO:0000313" key="2">
    <source>
        <dbReference type="Proteomes" id="UP001597187"/>
    </source>
</evidence>
<gene>
    <name evidence="1" type="ORF">ACFSBT_13625</name>
</gene>
<evidence type="ECO:0000313" key="1">
    <source>
        <dbReference type="EMBL" id="MFD1514316.1"/>
    </source>
</evidence>
<dbReference type="EMBL" id="JBHUDC010000007">
    <property type="protein sequence ID" value="MFD1514316.1"/>
    <property type="molecule type" value="Genomic_DNA"/>
</dbReference>